<name>A0AAD5C9U5_AMBAR</name>
<evidence type="ECO:0000313" key="2">
    <source>
        <dbReference type="EMBL" id="KAI7737882.1"/>
    </source>
</evidence>
<evidence type="ECO:0000313" key="3">
    <source>
        <dbReference type="Proteomes" id="UP001206925"/>
    </source>
</evidence>
<feature type="compositionally biased region" description="Polar residues" evidence="1">
    <location>
        <begin position="1"/>
        <end position="13"/>
    </location>
</feature>
<sequence>MDSVGSGNLCSRTSDVHSEEDEKFDTFGEEKLQKVQDESVDSSRAWMIDSFGIAYNQRSLLRGKSKSFGVDRVMPDSQQW</sequence>
<accession>A0AAD5C9U5</accession>
<dbReference type="AlphaFoldDB" id="A0AAD5C9U5"/>
<dbReference type="Proteomes" id="UP001206925">
    <property type="component" value="Unassembled WGS sequence"/>
</dbReference>
<reference evidence="2" key="1">
    <citation type="submission" date="2022-06" db="EMBL/GenBank/DDBJ databases">
        <title>Uncovering the hologenomic basis of an extraordinary plant invasion.</title>
        <authorList>
            <person name="Bieker V.C."/>
            <person name="Martin M.D."/>
            <person name="Gilbert T."/>
            <person name="Hodgins K."/>
            <person name="Battlay P."/>
            <person name="Petersen B."/>
            <person name="Wilson J."/>
        </authorList>
    </citation>
    <scope>NUCLEOTIDE SEQUENCE</scope>
    <source>
        <strain evidence="2">AA19_3_7</strain>
        <tissue evidence="2">Leaf</tissue>
    </source>
</reference>
<dbReference type="EMBL" id="JAMZMK010008927">
    <property type="protein sequence ID" value="KAI7737882.1"/>
    <property type="molecule type" value="Genomic_DNA"/>
</dbReference>
<keyword evidence="3" id="KW-1185">Reference proteome</keyword>
<gene>
    <name evidence="2" type="ORF">M8C21_032146</name>
</gene>
<organism evidence="2 3">
    <name type="scientific">Ambrosia artemisiifolia</name>
    <name type="common">Common ragweed</name>
    <dbReference type="NCBI Taxonomy" id="4212"/>
    <lineage>
        <taxon>Eukaryota</taxon>
        <taxon>Viridiplantae</taxon>
        <taxon>Streptophyta</taxon>
        <taxon>Embryophyta</taxon>
        <taxon>Tracheophyta</taxon>
        <taxon>Spermatophyta</taxon>
        <taxon>Magnoliopsida</taxon>
        <taxon>eudicotyledons</taxon>
        <taxon>Gunneridae</taxon>
        <taxon>Pentapetalae</taxon>
        <taxon>asterids</taxon>
        <taxon>campanulids</taxon>
        <taxon>Asterales</taxon>
        <taxon>Asteraceae</taxon>
        <taxon>Asteroideae</taxon>
        <taxon>Heliantheae alliance</taxon>
        <taxon>Heliantheae</taxon>
        <taxon>Ambrosia</taxon>
    </lineage>
</organism>
<feature type="region of interest" description="Disordered" evidence="1">
    <location>
        <begin position="1"/>
        <end position="25"/>
    </location>
</feature>
<evidence type="ECO:0000256" key="1">
    <source>
        <dbReference type="SAM" id="MobiDB-lite"/>
    </source>
</evidence>
<comment type="caution">
    <text evidence="2">The sequence shown here is derived from an EMBL/GenBank/DDBJ whole genome shotgun (WGS) entry which is preliminary data.</text>
</comment>
<protein>
    <submittedName>
        <fullName evidence="2">Uncharacterized protein</fullName>
    </submittedName>
</protein>
<proteinExistence type="predicted"/>